<reference evidence="5 6" key="1">
    <citation type="submission" date="2018-08" db="EMBL/GenBank/DDBJ databases">
        <title>Draft genome sequence of Psychrilyobacter sp. strain SD5 isolated from Black Sea water.</title>
        <authorList>
            <person name="Yadav S."/>
            <person name="Villanueva L."/>
            <person name="Damste J.S.S."/>
        </authorList>
    </citation>
    <scope>NUCLEOTIDE SEQUENCE [LARGE SCALE GENOMIC DNA]</scope>
    <source>
        <strain evidence="5 6">SD5</strain>
    </source>
</reference>
<name>A0ABX9KKY5_9FUSO</name>
<dbReference type="EMBL" id="QUAJ01000001">
    <property type="protein sequence ID" value="REI43214.1"/>
    <property type="molecule type" value="Genomic_DNA"/>
</dbReference>
<dbReference type="RefSeq" id="WP_114640934.1">
    <property type="nucleotide sequence ID" value="NZ_JAACIO010000001.1"/>
</dbReference>
<dbReference type="InterPro" id="IPR051309">
    <property type="entry name" value="ABCF_ATPase"/>
</dbReference>
<feature type="domain" description="ABC transporter" evidence="4">
    <location>
        <begin position="332"/>
        <end position="540"/>
    </location>
</feature>
<dbReference type="InterPro" id="IPR017871">
    <property type="entry name" value="ABC_transporter-like_CS"/>
</dbReference>
<dbReference type="InterPro" id="IPR027417">
    <property type="entry name" value="P-loop_NTPase"/>
</dbReference>
<dbReference type="NCBIfam" id="NF000355">
    <property type="entry name" value="ribo_prot_ABC_F"/>
    <property type="match status" value="1"/>
</dbReference>
<gene>
    <name evidence="5" type="ORF">DYH56_00740</name>
</gene>
<proteinExistence type="predicted"/>
<accession>A0ABX9KKY5</accession>
<dbReference type="PANTHER" id="PTHR42855">
    <property type="entry name" value="ABC TRANSPORTER ATP-BINDING SUBUNIT"/>
    <property type="match status" value="1"/>
</dbReference>
<dbReference type="GO" id="GO:0005524">
    <property type="term" value="F:ATP binding"/>
    <property type="evidence" value="ECO:0007669"/>
    <property type="project" value="UniProtKB-KW"/>
</dbReference>
<dbReference type="InterPro" id="IPR003593">
    <property type="entry name" value="AAA+_ATPase"/>
</dbReference>
<keyword evidence="1" id="KW-0547">Nucleotide-binding</keyword>
<dbReference type="SMART" id="SM00382">
    <property type="entry name" value="AAA"/>
    <property type="match status" value="2"/>
</dbReference>
<feature type="coiled-coil region" evidence="3">
    <location>
        <begin position="593"/>
        <end position="620"/>
    </location>
</feature>
<dbReference type="Gene3D" id="3.40.50.300">
    <property type="entry name" value="P-loop containing nucleotide triphosphate hydrolases"/>
    <property type="match status" value="2"/>
</dbReference>
<dbReference type="SUPFAM" id="SSF52540">
    <property type="entry name" value="P-loop containing nucleoside triphosphate hydrolases"/>
    <property type="match status" value="2"/>
</dbReference>
<dbReference type="PROSITE" id="PS00211">
    <property type="entry name" value="ABC_TRANSPORTER_1"/>
    <property type="match status" value="2"/>
</dbReference>
<evidence type="ECO:0000313" key="5">
    <source>
        <dbReference type="EMBL" id="REI43214.1"/>
    </source>
</evidence>
<dbReference type="Pfam" id="PF12848">
    <property type="entry name" value="ABC_tran_Xtn"/>
    <property type="match status" value="1"/>
</dbReference>
<dbReference type="InterPro" id="IPR003439">
    <property type="entry name" value="ABC_transporter-like_ATP-bd"/>
</dbReference>
<evidence type="ECO:0000256" key="2">
    <source>
        <dbReference type="ARBA" id="ARBA00022840"/>
    </source>
</evidence>
<comment type="caution">
    <text evidence="5">The sequence shown here is derived from an EMBL/GenBank/DDBJ whole genome shotgun (WGS) entry which is preliminary data.</text>
</comment>
<keyword evidence="2 5" id="KW-0067">ATP-binding</keyword>
<keyword evidence="3" id="KW-0175">Coiled coil</keyword>
<dbReference type="CDD" id="cd03221">
    <property type="entry name" value="ABCF_EF-3"/>
    <property type="match status" value="2"/>
</dbReference>
<sequence>MLQVTMDKISKYYGSNLILDDISLRVIEGEKIGLIGKNGSGKSTIFKIISKIEDYSSGNLTLQKNLKIGYLIQDFTNFLEKDVNEVLYSGFEDLLAIENNINNSLKLIEDCTSPTYNDDLINYGKLQEEFESQGGYEIDEKIKKIKLGLKIPDEFLKKKISELSGGEKNRVFLAKALVDEPDLLLLDEPTNHLDLSSIKWLEEFVKGYKKSIFLISHDRYFLDNTIDKIYELNDKGIEIFNGNYSYYVVEKERRYLKELEIYLAQEKKIKQMEDAIRRFRHWGSNGDNESMFIKAENMRKRIEKMEKIDKPKIEKNISFDFDSQGRSGKRVIKVDKISKEINNKLLFKNISLDLYLGERLGIVGSNGSGKSTLLKMILDEAEGITLGSSLKIAYLDQNLTFTNYQSTLIDVFRDESIVKESDLHRSLAKFHFYCEDLNKKIESLSGGEKARLKLAIMINNGFNLLILDEPTNHLDLHFKEILEETLASFNGTLLFISHDRYFLNKIANRIIELKDQTLYDYPGNFNYYLDQTSEVIVEAVKKDRADTRVRDNQKQKNDERRLKKLKTLETKILKTLDNLEVDISLNQGDYTKLGNLIIEKEKIETEYEILLEETFELEELLS</sequence>
<evidence type="ECO:0000256" key="1">
    <source>
        <dbReference type="ARBA" id="ARBA00022741"/>
    </source>
</evidence>
<keyword evidence="6" id="KW-1185">Reference proteome</keyword>
<dbReference type="PANTHER" id="PTHR42855:SF2">
    <property type="entry name" value="DRUG RESISTANCE ABC TRANSPORTER,ATP-BINDING PROTEIN"/>
    <property type="match status" value="1"/>
</dbReference>
<organism evidence="5 6">
    <name type="scientific">Psychrilyobacter piezotolerans</name>
    <dbReference type="NCBI Taxonomy" id="2293438"/>
    <lineage>
        <taxon>Bacteria</taxon>
        <taxon>Fusobacteriati</taxon>
        <taxon>Fusobacteriota</taxon>
        <taxon>Fusobacteriia</taxon>
        <taxon>Fusobacteriales</taxon>
        <taxon>Fusobacteriaceae</taxon>
        <taxon>Psychrilyobacter</taxon>
    </lineage>
</organism>
<dbReference type="InterPro" id="IPR032781">
    <property type="entry name" value="ABC_tran_Xtn"/>
</dbReference>
<evidence type="ECO:0000259" key="4">
    <source>
        <dbReference type="PROSITE" id="PS50893"/>
    </source>
</evidence>
<evidence type="ECO:0000256" key="3">
    <source>
        <dbReference type="SAM" id="Coils"/>
    </source>
</evidence>
<dbReference type="Proteomes" id="UP000263486">
    <property type="component" value="Unassembled WGS sequence"/>
</dbReference>
<feature type="domain" description="ABC transporter" evidence="4">
    <location>
        <begin position="4"/>
        <end position="259"/>
    </location>
</feature>
<evidence type="ECO:0000313" key="6">
    <source>
        <dbReference type="Proteomes" id="UP000263486"/>
    </source>
</evidence>
<dbReference type="Pfam" id="PF00005">
    <property type="entry name" value="ABC_tran"/>
    <property type="match status" value="2"/>
</dbReference>
<dbReference type="PROSITE" id="PS50893">
    <property type="entry name" value="ABC_TRANSPORTER_2"/>
    <property type="match status" value="2"/>
</dbReference>
<protein>
    <submittedName>
        <fullName evidence="5">ATP-binding cassette domain-containing protein</fullName>
    </submittedName>
</protein>